<dbReference type="Pfam" id="PF22422">
    <property type="entry name" value="MGH1-like_GH"/>
    <property type="match status" value="1"/>
</dbReference>
<protein>
    <submittedName>
        <fullName evidence="5">Trehalase family glycosidase</fullName>
    </submittedName>
</protein>
<reference evidence="6" key="1">
    <citation type="journal article" date="2019" name="Int. J. Syst. Evol. Microbiol.">
        <title>The Global Catalogue of Microorganisms (GCM) 10K type strain sequencing project: providing services to taxonomists for standard genome sequencing and annotation.</title>
        <authorList>
            <consortium name="The Broad Institute Genomics Platform"/>
            <consortium name="The Broad Institute Genome Sequencing Center for Infectious Disease"/>
            <person name="Wu L."/>
            <person name="Ma J."/>
        </authorList>
    </citation>
    <scope>NUCLEOTIDE SEQUENCE [LARGE SCALE GENOMIC DNA]</scope>
    <source>
        <strain evidence="6">JCM 17839</strain>
    </source>
</reference>
<dbReference type="InterPro" id="IPR054491">
    <property type="entry name" value="MGH1-like_GH"/>
</dbReference>
<dbReference type="InterPro" id="IPR004888">
    <property type="entry name" value="Glycoside_hydrolase_63"/>
</dbReference>
<dbReference type="PANTHER" id="PTHR10412">
    <property type="entry name" value="MANNOSYL-OLIGOSACCHARIDE GLUCOSIDASE"/>
    <property type="match status" value="1"/>
</dbReference>
<evidence type="ECO:0000313" key="6">
    <source>
        <dbReference type="Proteomes" id="UP001500731"/>
    </source>
</evidence>
<name>A0ABP8P5M9_9MICO</name>
<dbReference type="InterPro" id="IPR008928">
    <property type="entry name" value="6-hairpin_glycosidase_sf"/>
</dbReference>
<dbReference type="Proteomes" id="UP001500731">
    <property type="component" value="Unassembled WGS sequence"/>
</dbReference>
<sequence length="588" mass="63963">MSEHTRGFAFDIDEIPFSRRGSWLDLSRVVGLHTRATHVHLVSHQTGMHPVLELEPSGPGRSADPDDARVVATPAVLAWESAAGTVRAAFDGTSAIRFSGDGLGMRFSAGSGLTPFTGGFLFSDPGDGGIVLTRYETGRRYRFTVLSGTARIVGDGEVGERERAVVFDPGGRWEVVVEEFETAREPYRADRSFDEVVRASAAEFTAYAAALTPWRGEGDSDGDAAVKAAYVLWSATVRPAGFLGREAILMSKHWMDKVWSWDHCFNALALAEADPVAALDQFLVPFDHQDPAGALPDSVAHSELLYNFVKPPIHGWAFARLEARLSRPLHADELSEVYARLAAWTRFWLDHRRVPGHALPYYQHGNDSGWDNSTTFDEARVIESPDLAAFLILQLDELVALAERLGADAAADVGEWVGARAEIEAALWRELWTGDRFVARSAWTGNASGSSSLLNTLPIILGERLPAEIADALAATIAEHLTLWGLATEPVTSPLYEADGYWRGPIWAPSTVLIEDGLRRAGHVALADRVSRAFRRACEASGFAENFDATTGAGLRDRAYTWTASAYLTLLPAAHARDAASATVPGER</sequence>
<evidence type="ECO:0000256" key="3">
    <source>
        <dbReference type="ARBA" id="ARBA00023295"/>
    </source>
</evidence>
<dbReference type="EMBL" id="BAABGP010000005">
    <property type="protein sequence ID" value="GAA4481047.1"/>
    <property type="molecule type" value="Genomic_DNA"/>
</dbReference>
<gene>
    <name evidence="5" type="ORF">GCM10023171_08820</name>
</gene>
<proteinExistence type="inferred from homology"/>
<feature type="domain" description="Mannosylglycerate hydrolase MGH1-like glycoside hydrolase" evidence="4">
    <location>
        <begin position="257"/>
        <end position="563"/>
    </location>
</feature>
<keyword evidence="3 5" id="KW-0326">Glycosidase</keyword>
<dbReference type="Gene3D" id="1.50.10.10">
    <property type="match status" value="1"/>
</dbReference>
<dbReference type="RefSeq" id="WP_345184740.1">
    <property type="nucleotide sequence ID" value="NZ_BAABGP010000005.1"/>
</dbReference>
<evidence type="ECO:0000313" key="5">
    <source>
        <dbReference type="EMBL" id="GAA4481047.1"/>
    </source>
</evidence>
<comment type="similarity">
    <text evidence="1">Belongs to the glycosyl hydrolase 63 family.</text>
</comment>
<keyword evidence="2" id="KW-0378">Hydrolase</keyword>
<dbReference type="GO" id="GO:0016798">
    <property type="term" value="F:hydrolase activity, acting on glycosyl bonds"/>
    <property type="evidence" value="ECO:0007669"/>
    <property type="project" value="UniProtKB-KW"/>
</dbReference>
<evidence type="ECO:0000256" key="2">
    <source>
        <dbReference type="ARBA" id="ARBA00022801"/>
    </source>
</evidence>
<dbReference type="PANTHER" id="PTHR10412:SF11">
    <property type="entry name" value="MANNOSYL-OLIGOSACCHARIDE GLUCOSIDASE"/>
    <property type="match status" value="1"/>
</dbReference>
<evidence type="ECO:0000259" key="4">
    <source>
        <dbReference type="Pfam" id="PF22422"/>
    </source>
</evidence>
<comment type="caution">
    <text evidence="5">The sequence shown here is derived from an EMBL/GenBank/DDBJ whole genome shotgun (WGS) entry which is preliminary data.</text>
</comment>
<dbReference type="SUPFAM" id="SSF48208">
    <property type="entry name" value="Six-hairpin glycosidases"/>
    <property type="match status" value="1"/>
</dbReference>
<dbReference type="InterPro" id="IPR012341">
    <property type="entry name" value="6hp_glycosidase-like_sf"/>
</dbReference>
<evidence type="ECO:0000256" key="1">
    <source>
        <dbReference type="ARBA" id="ARBA00010833"/>
    </source>
</evidence>
<keyword evidence="6" id="KW-1185">Reference proteome</keyword>
<organism evidence="5 6">
    <name type="scientific">Microbacterium panaciterrae</name>
    <dbReference type="NCBI Taxonomy" id="985759"/>
    <lineage>
        <taxon>Bacteria</taxon>
        <taxon>Bacillati</taxon>
        <taxon>Actinomycetota</taxon>
        <taxon>Actinomycetes</taxon>
        <taxon>Micrococcales</taxon>
        <taxon>Microbacteriaceae</taxon>
        <taxon>Microbacterium</taxon>
    </lineage>
</organism>
<accession>A0ABP8P5M9</accession>